<dbReference type="Proteomes" id="UP000314294">
    <property type="component" value="Unassembled WGS sequence"/>
</dbReference>
<organism evidence="1 2">
    <name type="scientific">Liparis tanakae</name>
    <name type="common">Tanaka's snailfish</name>
    <dbReference type="NCBI Taxonomy" id="230148"/>
    <lineage>
        <taxon>Eukaryota</taxon>
        <taxon>Metazoa</taxon>
        <taxon>Chordata</taxon>
        <taxon>Craniata</taxon>
        <taxon>Vertebrata</taxon>
        <taxon>Euteleostomi</taxon>
        <taxon>Actinopterygii</taxon>
        <taxon>Neopterygii</taxon>
        <taxon>Teleostei</taxon>
        <taxon>Neoteleostei</taxon>
        <taxon>Acanthomorphata</taxon>
        <taxon>Eupercaria</taxon>
        <taxon>Perciformes</taxon>
        <taxon>Cottioidei</taxon>
        <taxon>Cottales</taxon>
        <taxon>Liparidae</taxon>
        <taxon>Liparis</taxon>
    </lineage>
</organism>
<reference evidence="1 2" key="1">
    <citation type="submission" date="2019-03" db="EMBL/GenBank/DDBJ databases">
        <title>First draft genome of Liparis tanakae, snailfish: a comprehensive survey of snailfish specific genes.</title>
        <authorList>
            <person name="Kim W."/>
            <person name="Song I."/>
            <person name="Jeong J.-H."/>
            <person name="Kim D."/>
            <person name="Kim S."/>
            <person name="Ryu S."/>
            <person name="Song J.Y."/>
            <person name="Lee S.K."/>
        </authorList>
    </citation>
    <scope>NUCLEOTIDE SEQUENCE [LARGE SCALE GENOMIC DNA]</scope>
    <source>
        <tissue evidence="1">Muscle</tissue>
    </source>
</reference>
<proteinExistence type="predicted"/>
<comment type="caution">
    <text evidence="1">The sequence shown here is derived from an EMBL/GenBank/DDBJ whole genome shotgun (WGS) entry which is preliminary data.</text>
</comment>
<name>A0A4Z2HGF3_9TELE</name>
<evidence type="ECO:0000313" key="1">
    <source>
        <dbReference type="EMBL" id="TNN64958.1"/>
    </source>
</evidence>
<dbReference type="AlphaFoldDB" id="A0A4Z2HGF3"/>
<keyword evidence="2" id="KW-1185">Reference proteome</keyword>
<dbReference type="EMBL" id="SRLO01000243">
    <property type="protein sequence ID" value="TNN64958.1"/>
    <property type="molecule type" value="Genomic_DNA"/>
</dbReference>
<protein>
    <submittedName>
        <fullName evidence="1">Uncharacterized protein</fullName>
    </submittedName>
</protein>
<accession>A0A4Z2HGF3</accession>
<sequence length="90" mass="9778">MAAEDIFLCKNPDGSECRRHGTGNYLCGWSPQLGCGPRLPGATVIMYCLIAHEAGCLVIRRLDLQTCENSAPCHRRVLCGQISAISDKNT</sequence>
<evidence type="ECO:0000313" key="2">
    <source>
        <dbReference type="Proteomes" id="UP000314294"/>
    </source>
</evidence>
<gene>
    <name evidence="1" type="ORF">EYF80_024842</name>
</gene>